<dbReference type="SUPFAM" id="SSF52540">
    <property type="entry name" value="P-loop containing nucleoside triphosphate hydrolases"/>
    <property type="match status" value="1"/>
</dbReference>
<evidence type="ECO:0000313" key="6">
    <source>
        <dbReference type="Proteomes" id="UP000245765"/>
    </source>
</evidence>
<keyword evidence="2" id="KW-0547">Nucleotide-binding</keyword>
<dbReference type="AlphaFoldDB" id="A0A317F9V5"/>
<reference evidence="6" key="1">
    <citation type="submission" date="2018-05" db="EMBL/GenBank/DDBJ databases">
        <authorList>
            <person name="Du Z."/>
            <person name="Wang X."/>
        </authorList>
    </citation>
    <scope>NUCLEOTIDE SEQUENCE [LARGE SCALE GENOMIC DNA]</scope>
    <source>
        <strain evidence="6">CQN31</strain>
    </source>
</reference>
<feature type="domain" description="ABC transporter" evidence="4">
    <location>
        <begin position="5"/>
        <end position="239"/>
    </location>
</feature>
<dbReference type="Pfam" id="PF00005">
    <property type="entry name" value="ABC_tran"/>
    <property type="match status" value="1"/>
</dbReference>
<dbReference type="InterPro" id="IPR032823">
    <property type="entry name" value="BCA_ABC_TP_C"/>
</dbReference>
<dbReference type="InterPro" id="IPR003439">
    <property type="entry name" value="ABC_transporter-like_ATP-bd"/>
</dbReference>
<protein>
    <submittedName>
        <fullName evidence="5">ABC transporter ATP-binding protein</fullName>
    </submittedName>
</protein>
<dbReference type="EMBL" id="QGNA01000005">
    <property type="protein sequence ID" value="PWS35223.1"/>
    <property type="molecule type" value="Genomic_DNA"/>
</dbReference>
<accession>A0A317F9V5</accession>
<dbReference type="Pfam" id="PF12399">
    <property type="entry name" value="BCA_ABC_TP_C"/>
    <property type="match status" value="1"/>
</dbReference>
<dbReference type="PROSITE" id="PS50893">
    <property type="entry name" value="ABC_TRANSPORTER_2"/>
    <property type="match status" value="1"/>
</dbReference>
<organism evidence="5 6">
    <name type="scientific">Falsiroseomonas bella</name>
    <dbReference type="NCBI Taxonomy" id="2184016"/>
    <lineage>
        <taxon>Bacteria</taxon>
        <taxon>Pseudomonadati</taxon>
        <taxon>Pseudomonadota</taxon>
        <taxon>Alphaproteobacteria</taxon>
        <taxon>Acetobacterales</taxon>
        <taxon>Roseomonadaceae</taxon>
        <taxon>Falsiroseomonas</taxon>
    </lineage>
</organism>
<dbReference type="GO" id="GO:0005886">
    <property type="term" value="C:plasma membrane"/>
    <property type="evidence" value="ECO:0007669"/>
    <property type="project" value="TreeGrafter"/>
</dbReference>
<evidence type="ECO:0000256" key="2">
    <source>
        <dbReference type="ARBA" id="ARBA00022741"/>
    </source>
</evidence>
<evidence type="ECO:0000256" key="1">
    <source>
        <dbReference type="ARBA" id="ARBA00022448"/>
    </source>
</evidence>
<dbReference type="InterPro" id="IPR003593">
    <property type="entry name" value="AAA+_ATPase"/>
</dbReference>
<evidence type="ECO:0000313" key="5">
    <source>
        <dbReference type="EMBL" id="PWS35223.1"/>
    </source>
</evidence>
<dbReference type="Gene3D" id="3.40.50.300">
    <property type="entry name" value="P-loop containing nucleotide triphosphate hydrolases"/>
    <property type="match status" value="1"/>
</dbReference>
<proteinExistence type="predicted"/>
<dbReference type="SMART" id="SM00382">
    <property type="entry name" value="AAA"/>
    <property type="match status" value="1"/>
</dbReference>
<sequence>MSALLRLEGVSRRFGGLAALDSVSLELGRGEILGLIGPNGAGKTTLVNVVTGVHTATSGRVTFEGQDITRLPPHRVARLGLARTWQIVQPFPRMTVAENVAAGALFAGGAADVASALAAARESLGFVNLADLADAPAATLTLARRKRLELARALAMKPRLIMLDEVNAGLNTAEIDEALALIRRIAAEGITIVIIEHLMKVVLGVSTRIAVLHHGRLIADGAPQEVVRDKEVVAAYLGRRYAERGAA</sequence>
<dbReference type="GO" id="GO:0016887">
    <property type="term" value="F:ATP hydrolysis activity"/>
    <property type="evidence" value="ECO:0007669"/>
    <property type="project" value="InterPro"/>
</dbReference>
<dbReference type="CDD" id="cd03219">
    <property type="entry name" value="ABC_Mj1267_LivG_branched"/>
    <property type="match status" value="1"/>
</dbReference>
<name>A0A317F9V5_9PROT</name>
<evidence type="ECO:0000256" key="3">
    <source>
        <dbReference type="ARBA" id="ARBA00022840"/>
    </source>
</evidence>
<gene>
    <name evidence="5" type="ORF">DFH01_23245</name>
</gene>
<dbReference type="OrthoDB" id="9806149at2"/>
<dbReference type="RefSeq" id="WP_109872868.1">
    <property type="nucleotide sequence ID" value="NZ_QGNA01000005.1"/>
</dbReference>
<dbReference type="InterPro" id="IPR051120">
    <property type="entry name" value="ABC_AA/LPS_Transport"/>
</dbReference>
<dbReference type="PANTHER" id="PTHR45772:SF8">
    <property type="entry name" value="HIGH-AFFINITY BRANCHED-CHAIN AMINO ACID TRANSPORT ATP-BINDING PROTEIN"/>
    <property type="match status" value="1"/>
</dbReference>
<comment type="caution">
    <text evidence="5">The sequence shown here is derived from an EMBL/GenBank/DDBJ whole genome shotgun (WGS) entry which is preliminary data.</text>
</comment>
<keyword evidence="6" id="KW-1185">Reference proteome</keyword>
<dbReference type="InterPro" id="IPR027417">
    <property type="entry name" value="P-loop_NTPase"/>
</dbReference>
<dbReference type="PANTHER" id="PTHR45772">
    <property type="entry name" value="CONSERVED COMPONENT OF ABC TRANSPORTER FOR NATURAL AMINO ACIDS-RELATED"/>
    <property type="match status" value="1"/>
</dbReference>
<keyword evidence="3 5" id="KW-0067">ATP-binding</keyword>
<dbReference type="GO" id="GO:0005524">
    <property type="term" value="F:ATP binding"/>
    <property type="evidence" value="ECO:0007669"/>
    <property type="project" value="UniProtKB-KW"/>
</dbReference>
<evidence type="ECO:0000259" key="4">
    <source>
        <dbReference type="PROSITE" id="PS50893"/>
    </source>
</evidence>
<dbReference type="Proteomes" id="UP000245765">
    <property type="component" value="Unassembled WGS sequence"/>
</dbReference>
<keyword evidence="1" id="KW-0813">Transport</keyword>